<protein>
    <submittedName>
        <fullName evidence="1">Uncharacterized protein</fullName>
    </submittedName>
</protein>
<reference evidence="1 2" key="1">
    <citation type="submission" date="2016-12" db="EMBL/GenBank/DDBJ databases">
        <authorList>
            <person name="Song W.-J."/>
            <person name="Kurnit D.M."/>
        </authorList>
    </citation>
    <scope>NUCLEOTIDE SEQUENCE [LARGE SCALE GENOMIC DNA]</scope>
    <source>
        <strain evidence="1 2">DSM 12503</strain>
    </source>
</reference>
<evidence type="ECO:0000313" key="1">
    <source>
        <dbReference type="EMBL" id="SHO50849.1"/>
    </source>
</evidence>
<dbReference type="Proteomes" id="UP000184612">
    <property type="component" value="Unassembled WGS sequence"/>
</dbReference>
<dbReference type="STRING" id="1121345.SAMN02745217_02936"/>
<proteinExistence type="predicted"/>
<keyword evidence="2" id="KW-1185">Reference proteome</keyword>
<sequence length="65" mass="6980">MKKLVRRATNERESMLEFSICTCGCYCTGTCNCPPIPSHQIGIGVRDQAKDSSAASAIQSVRTSA</sequence>
<evidence type="ECO:0000313" key="2">
    <source>
        <dbReference type="Proteomes" id="UP000184612"/>
    </source>
</evidence>
<organism evidence="1 2">
    <name type="scientific">Anaerocolumna xylanovorans DSM 12503</name>
    <dbReference type="NCBI Taxonomy" id="1121345"/>
    <lineage>
        <taxon>Bacteria</taxon>
        <taxon>Bacillati</taxon>
        <taxon>Bacillota</taxon>
        <taxon>Clostridia</taxon>
        <taxon>Lachnospirales</taxon>
        <taxon>Lachnospiraceae</taxon>
        <taxon>Anaerocolumna</taxon>
    </lineage>
</organism>
<dbReference type="AlphaFoldDB" id="A0A1M7YE43"/>
<dbReference type="EMBL" id="FRFD01000008">
    <property type="protein sequence ID" value="SHO50849.1"/>
    <property type="molecule type" value="Genomic_DNA"/>
</dbReference>
<accession>A0A1M7YE43</accession>
<name>A0A1M7YE43_9FIRM</name>
<gene>
    <name evidence="1" type="ORF">SAMN02745217_02936</name>
</gene>